<accession>A0A6D2L825</accession>
<dbReference type="GO" id="GO:0003735">
    <property type="term" value="F:structural constituent of ribosome"/>
    <property type="evidence" value="ECO:0007669"/>
    <property type="project" value="InterPro"/>
</dbReference>
<organism evidence="2 3">
    <name type="scientific">Microthlaspi erraticum</name>
    <dbReference type="NCBI Taxonomy" id="1685480"/>
    <lineage>
        <taxon>Eukaryota</taxon>
        <taxon>Viridiplantae</taxon>
        <taxon>Streptophyta</taxon>
        <taxon>Embryophyta</taxon>
        <taxon>Tracheophyta</taxon>
        <taxon>Spermatophyta</taxon>
        <taxon>Magnoliopsida</taxon>
        <taxon>eudicotyledons</taxon>
        <taxon>Gunneridae</taxon>
        <taxon>Pentapetalae</taxon>
        <taxon>rosids</taxon>
        <taxon>malvids</taxon>
        <taxon>Brassicales</taxon>
        <taxon>Brassicaceae</taxon>
        <taxon>Coluteocarpeae</taxon>
        <taxon>Microthlaspi</taxon>
    </lineage>
</organism>
<sequence length="144" mass="16182">MTSRSIEQENAIAVEKINISVTASASEKKRGGKRKKVKEVKEKKHVAATAPKKKTVSTHEVFSSSSPLLFRLPLEISKESNNLCNRNKHSGLENKKIVTIEPADKEQGVVLGITKTKKQNRRKLSVNKFFLKKEFPKMIKAIVN</sequence>
<dbReference type="PANTHER" id="PTHR10544">
    <property type="entry name" value="60S RIBOSOMAL PROTEIN L28"/>
    <property type="match status" value="1"/>
</dbReference>
<feature type="compositionally biased region" description="Basic residues" evidence="1">
    <location>
        <begin position="30"/>
        <end position="56"/>
    </location>
</feature>
<comment type="caution">
    <text evidence="2">The sequence shown here is derived from an EMBL/GenBank/DDBJ whole genome shotgun (WGS) entry which is preliminary data.</text>
</comment>
<proteinExistence type="predicted"/>
<dbReference type="GO" id="GO:0005840">
    <property type="term" value="C:ribosome"/>
    <property type="evidence" value="ECO:0007669"/>
    <property type="project" value="InterPro"/>
</dbReference>
<dbReference type="Proteomes" id="UP000467841">
    <property type="component" value="Unassembled WGS sequence"/>
</dbReference>
<name>A0A6D2L825_9BRAS</name>
<dbReference type="Gene3D" id="3.30.390.110">
    <property type="match status" value="1"/>
</dbReference>
<evidence type="ECO:0000313" key="2">
    <source>
        <dbReference type="EMBL" id="CAA7060593.1"/>
    </source>
</evidence>
<gene>
    <name evidence="2" type="ORF">MERR_LOCUS47829</name>
</gene>
<dbReference type="GO" id="GO:0006412">
    <property type="term" value="P:translation"/>
    <property type="evidence" value="ECO:0007669"/>
    <property type="project" value="InterPro"/>
</dbReference>
<evidence type="ECO:0000313" key="3">
    <source>
        <dbReference type="Proteomes" id="UP000467841"/>
    </source>
</evidence>
<protein>
    <submittedName>
        <fullName evidence="2">Uncharacterized protein</fullName>
    </submittedName>
</protein>
<keyword evidence="3" id="KW-1185">Reference proteome</keyword>
<dbReference type="OrthoDB" id="338850at2759"/>
<dbReference type="EMBL" id="CACVBM020001829">
    <property type="protein sequence ID" value="CAA7060593.1"/>
    <property type="molecule type" value="Genomic_DNA"/>
</dbReference>
<reference evidence="2" key="1">
    <citation type="submission" date="2020-01" db="EMBL/GenBank/DDBJ databases">
        <authorList>
            <person name="Mishra B."/>
        </authorList>
    </citation>
    <scope>NUCLEOTIDE SEQUENCE [LARGE SCALE GENOMIC DNA]</scope>
</reference>
<dbReference type="AlphaFoldDB" id="A0A6D2L825"/>
<evidence type="ECO:0000256" key="1">
    <source>
        <dbReference type="SAM" id="MobiDB-lite"/>
    </source>
</evidence>
<dbReference type="InterPro" id="IPR002672">
    <property type="entry name" value="Ribosomal_eL28"/>
</dbReference>
<feature type="region of interest" description="Disordered" evidence="1">
    <location>
        <begin position="24"/>
        <end position="58"/>
    </location>
</feature>